<accession>A0A1W0WAA6</accession>
<evidence type="ECO:0000313" key="2">
    <source>
        <dbReference type="EMBL" id="OQV12107.1"/>
    </source>
</evidence>
<dbReference type="EMBL" id="MTYJ01000153">
    <property type="protein sequence ID" value="OQV12107.1"/>
    <property type="molecule type" value="Genomic_DNA"/>
</dbReference>
<gene>
    <name evidence="2" type="ORF">BV898_13586</name>
</gene>
<evidence type="ECO:0000313" key="3">
    <source>
        <dbReference type="Proteomes" id="UP000192578"/>
    </source>
</evidence>
<dbReference type="Proteomes" id="UP000192578">
    <property type="component" value="Unassembled WGS sequence"/>
</dbReference>
<name>A0A1W0WAA6_HYPEX</name>
<reference evidence="3" key="1">
    <citation type="submission" date="2017-01" db="EMBL/GenBank/DDBJ databases">
        <title>Comparative genomics of anhydrobiosis in the tardigrade Hypsibius dujardini.</title>
        <authorList>
            <person name="Yoshida Y."/>
            <person name="Koutsovoulos G."/>
            <person name="Laetsch D."/>
            <person name="Stevens L."/>
            <person name="Kumar S."/>
            <person name="Horikawa D."/>
            <person name="Ishino K."/>
            <person name="Komine S."/>
            <person name="Tomita M."/>
            <person name="Blaxter M."/>
            <person name="Arakawa K."/>
        </authorList>
    </citation>
    <scope>NUCLEOTIDE SEQUENCE [LARGE SCALE GENOMIC DNA]</scope>
    <source>
        <strain evidence="3">Z151</strain>
    </source>
</reference>
<feature type="region of interest" description="Disordered" evidence="1">
    <location>
        <begin position="60"/>
        <end position="93"/>
    </location>
</feature>
<comment type="caution">
    <text evidence="2">The sequence shown here is derived from an EMBL/GenBank/DDBJ whole genome shotgun (WGS) entry which is preliminary data.</text>
</comment>
<protein>
    <submittedName>
        <fullName evidence="2">Uncharacterized protein</fullName>
    </submittedName>
</protein>
<dbReference type="AlphaFoldDB" id="A0A1W0WAA6"/>
<evidence type="ECO:0000256" key="1">
    <source>
        <dbReference type="SAM" id="MobiDB-lite"/>
    </source>
</evidence>
<sequence>RSQIQDQRLHCPRINTGNPAISMMARNIVSLQDACKKEGWEFRKRTVFQTACVDLVGNVPYTSPKDSSERTRICRSSDPASRRRTSRDFTEEQLRAGKDVISLHIGSNQGRINQVGQNFGNSRHM</sequence>
<dbReference type="OrthoDB" id="21595at2759"/>
<feature type="non-terminal residue" evidence="2">
    <location>
        <position position="1"/>
    </location>
</feature>
<keyword evidence="3" id="KW-1185">Reference proteome</keyword>
<organism evidence="2 3">
    <name type="scientific">Hypsibius exemplaris</name>
    <name type="common">Freshwater tardigrade</name>
    <dbReference type="NCBI Taxonomy" id="2072580"/>
    <lineage>
        <taxon>Eukaryota</taxon>
        <taxon>Metazoa</taxon>
        <taxon>Ecdysozoa</taxon>
        <taxon>Tardigrada</taxon>
        <taxon>Eutardigrada</taxon>
        <taxon>Parachela</taxon>
        <taxon>Hypsibioidea</taxon>
        <taxon>Hypsibiidae</taxon>
        <taxon>Hypsibius</taxon>
    </lineage>
</organism>
<proteinExistence type="predicted"/>